<dbReference type="PANTHER" id="PTHR11736">
    <property type="entry name" value="MELANOMA-ASSOCIATED ANTIGEN MAGE ANTIGEN"/>
    <property type="match status" value="1"/>
</dbReference>
<dbReference type="GO" id="GO:0042826">
    <property type="term" value="F:histone deacetylase binding"/>
    <property type="evidence" value="ECO:0000318"/>
    <property type="project" value="GO_Central"/>
</dbReference>
<dbReference type="InterPro" id="IPR002190">
    <property type="entry name" value="MHD_dom"/>
</dbReference>
<evidence type="ECO:0000313" key="5">
    <source>
        <dbReference type="Proteomes" id="UP000006718"/>
    </source>
</evidence>
<accession>A0A5F8A9U5</accession>
<dbReference type="InterPro" id="IPR041899">
    <property type="entry name" value="MAGE_WH2"/>
</dbReference>
<dbReference type="Bgee" id="ENSMMUG00000007059">
    <property type="expression patterns" value="Expressed in testis and 2 other cell types or tissues"/>
</dbReference>
<keyword evidence="5" id="KW-1185">Reference proteome</keyword>
<dbReference type="Ensembl" id="ENSMMUT00000084214.1">
    <property type="protein sequence ID" value="ENSMMUP00000074713.1"/>
    <property type="gene ID" value="ENSMMUG00000007059.4"/>
</dbReference>
<dbReference type="PANTHER" id="PTHR11736:SF62">
    <property type="entry name" value="MELANOMA-ASSOCIATED ANTIGEN 9"/>
    <property type="match status" value="1"/>
</dbReference>
<dbReference type="Pfam" id="PF12440">
    <property type="entry name" value="MAGE_N"/>
    <property type="match status" value="1"/>
</dbReference>
<reference evidence="4" key="3">
    <citation type="submission" date="2025-08" db="UniProtKB">
        <authorList>
            <consortium name="Ensembl"/>
        </authorList>
    </citation>
    <scope>IDENTIFICATION</scope>
    <source>
        <strain evidence="4">17573</strain>
    </source>
</reference>
<evidence type="ECO:0000256" key="1">
    <source>
        <dbReference type="ARBA" id="ARBA00084104"/>
    </source>
</evidence>
<dbReference type="OMA" id="TCKSAFV"/>
<dbReference type="FunFam" id="1.10.10.1200:FF:000002">
    <property type="entry name" value="MAGE family member A11"/>
    <property type="match status" value="1"/>
</dbReference>
<dbReference type="ExpressionAtlas" id="A0A5F8A9U5">
    <property type="expression patterns" value="baseline"/>
</dbReference>
<reference evidence="4" key="4">
    <citation type="submission" date="2025-09" db="UniProtKB">
        <authorList>
            <consortium name="Ensembl"/>
        </authorList>
    </citation>
    <scope>IDENTIFICATION</scope>
    <source>
        <strain evidence="4">17573</strain>
    </source>
</reference>
<proteinExistence type="predicted"/>
<feature type="region of interest" description="Disordered" evidence="2">
    <location>
        <begin position="168"/>
        <end position="209"/>
    </location>
</feature>
<dbReference type="SMART" id="SM01392">
    <property type="entry name" value="MAGE_N"/>
    <property type="match status" value="1"/>
</dbReference>
<dbReference type="VEuPathDB" id="HostDB:ENSMMUG00000007059"/>
<dbReference type="InterPro" id="IPR021072">
    <property type="entry name" value="MAGE_N"/>
</dbReference>
<dbReference type="InParanoid" id="A0A5F8A9U5"/>
<gene>
    <name evidence="4" type="primary">MAGEA9</name>
</gene>
<dbReference type="InterPro" id="IPR041898">
    <property type="entry name" value="MAGE_WH1"/>
</dbReference>
<dbReference type="InterPro" id="IPR037445">
    <property type="entry name" value="MAGE"/>
</dbReference>
<dbReference type="STRING" id="9544.ENSMMUP00000074713"/>
<name>A0A5F8A9U5_MACMU</name>
<organism evidence="4 5">
    <name type="scientific">Macaca mulatta</name>
    <name type="common">Rhesus macaque</name>
    <dbReference type="NCBI Taxonomy" id="9544"/>
    <lineage>
        <taxon>Eukaryota</taxon>
        <taxon>Metazoa</taxon>
        <taxon>Chordata</taxon>
        <taxon>Craniata</taxon>
        <taxon>Vertebrata</taxon>
        <taxon>Euteleostomi</taxon>
        <taxon>Mammalia</taxon>
        <taxon>Eutheria</taxon>
        <taxon>Euarchontoglires</taxon>
        <taxon>Primates</taxon>
        <taxon>Haplorrhini</taxon>
        <taxon>Catarrhini</taxon>
        <taxon>Cercopithecidae</taxon>
        <taxon>Cercopithecinae</taxon>
        <taxon>Macaca</taxon>
    </lineage>
</organism>
<dbReference type="FunCoup" id="A0A5F8A9U5">
    <property type="interactions" value="78"/>
</dbReference>
<keyword evidence="1" id="KW-0825">Tumor antigen</keyword>
<reference evidence="5" key="1">
    <citation type="journal article" date="2007" name="Science">
        <title>Evolutionary and biomedical insights from the rhesus macaque genome.</title>
        <authorList>
            <person name="Gibbs R.A."/>
            <person name="Rogers J."/>
            <person name="Katze M.G."/>
            <person name="Bumgarner R."/>
            <person name="Weinstock G.M."/>
            <person name="Mardis E.R."/>
            <person name="Remington K.A."/>
            <person name="Strausberg R.L."/>
            <person name="Venter J.C."/>
            <person name="Wilson R.K."/>
            <person name="Batzer M.A."/>
            <person name="Bustamante C.D."/>
            <person name="Eichler E.E."/>
            <person name="Hahn M.W."/>
            <person name="Hardison R.C."/>
            <person name="Makova K.D."/>
            <person name="Miller W."/>
            <person name="Milosavljevic A."/>
            <person name="Palermo R.E."/>
            <person name="Siepel A."/>
            <person name="Sikela J.M."/>
            <person name="Attaway T."/>
            <person name="Bell S."/>
            <person name="Bernard K.E."/>
            <person name="Buhay C.J."/>
            <person name="Chandrabose M.N."/>
            <person name="Dao M."/>
            <person name="Davis C."/>
            <person name="Delehaunty K.D."/>
            <person name="Ding Y."/>
            <person name="Dinh H.H."/>
            <person name="Dugan-Rocha S."/>
            <person name="Fulton L.A."/>
            <person name="Gabisi R.A."/>
            <person name="Garner T.T."/>
            <person name="Godfrey J."/>
            <person name="Hawes A.C."/>
            <person name="Hernandez J."/>
            <person name="Hines S."/>
            <person name="Holder M."/>
            <person name="Hume J."/>
            <person name="Jhangiani S.N."/>
            <person name="Joshi V."/>
            <person name="Khan Z.M."/>
            <person name="Kirkness E.F."/>
            <person name="Cree A."/>
            <person name="Fowler R.G."/>
            <person name="Lee S."/>
            <person name="Lewis L.R."/>
            <person name="Li Z."/>
            <person name="Liu Y.-S."/>
            <person name="Moore S.M."/>
            <person name="Muzny D."/>
            <person name="Nazareth L.V."/>
            <person name="Ngo D.N."/>
            <person name="Okwuonu G.O."/>
            <person name="Pai G."/>
            <person name="Parker D."/>
            <person name="Paul H.A."/>
            <person name="Pfannkoch C."/>
            <person name="Pohl C.S."/>
            <person name="Rogers Y.-H.C."/>
            <person name="Ruiz S.J."/>
            <person name="Sabo A."/>
            <person name="Santibanez J."/>
            <person name="Schneider B.W."/>
            <person name="Smith S.M."/>
            <person name="Sodergren E."/>
            <person name="Svatek A.F."/>
            <person name="Utterback T.R."/>
            <person name="Vattathil S."/>
            <person name="Warren W."/>
            <person name="White C.S."/>
            <person name="Chinwalla A.T."/>
            <person name="Feng Y."/>
            <person name="Halpern A.L."/>
            <person name="Hillier L.W."/>
            <person name="Huang X."/>
            <person name="Minx P."/>
            <person name="Nelson J.O."/>
            <person name="Pepin K.H."/>
            <person name="Qin X."/>
            <person name="Sutton G.G."/>
            <person name="Venter E."/>
            <person name="Walenz B.P."/>
            <person name="Wallis J.W."/>
            <person name="Worley K.C."/>
            <person name="Yang S.-P."/>
            <person name="Jones S.M."/>
            <person name="Marra M.A."/>
            <person name="Rocchi M."/>
            <person name="Schein J.E."/>
            <person name="Baertsch R."/>
            <person name="Clarke L."/>
            <person name="Csuros M."/>
            <person name="Glasscock J."/>
            <person name="Harris R.A."/>
            <person name="Havlak P."/>
            <person name="Jackson A.R."/>
            <person name="Jiang H."/>
            <person name="Liu Y."/>
            <person name="Messina D.N."/>
            <person name="Shen Y."/>
            <person name="Song H.X.-Z."/>
            <person name="Wylie T."/>
            <person name="Zhang L."/>
            <person name="Birney E."/>
            <person name="Han K."/>
            <person name="Konkel M.K."/>
            <person name="Lee J."/>
            <person name="Smit A.F.A."/>
            <person name="Ullmer B."/>
            <person name="Wang H."/>
            <person name="Xing J."/>
            <person name="Burhans R."/>
            <person name="Cheng Z."/>
            <person name="Karro J.E."/>
            <person name="Ma J."/>
            <person name="Raney B."/>
            <person name="She X."/>
            <person name="Cox M.J."/>
            <person name="Demuth J.P."/>
            <person name="Dumas L.J."/>
            <person name="Han S.-G."/>
            <person name="Hopkins J."/>
            <person name="Karimpour-Fard A."/>
            <person name="Kim Y.H."/>
            <person name="Pollack J.R."/>
            <person name="Vinar T."/>
            <person name="Addo-Quaye C."/>
            <person name="Degenhardt J."/>
            <person name="Denby A."/>
            <person name="Hubisz M.J."/>
            <person name="Indap A."/>
            <person name="Kosiol C."/>
            <person name="Lahn B.T."/>
            <person name="Lawson H.A."/>
            <person name="Marklein A."/>
            <person name="Nielsen R."/>
            <person name="Vallender E.J."/>
            <person name="Clark A.G."/>
            <person name="Ferguson B."/>
            <person name="Hernandez R.D."/>
            <person name="Hirani K."/>
            <person name="Kehrer-Sawatzki H."/>
            <person name="Kolb J."/>
            <person name="Patil S."/>
            <person name="Pu L.-L."/>
            <person name="Ren Y."/>
            <person name="Smith D.G."/>
            <person name="Wheeler D.A."/>
            <person name="Schenck I."/>
            <person name="Ball E.V."/>
            <person name="Chen R."/>
            <person name="Cooper D.N."/>
            <person name="Giardine B."/>
            <person name="Hsu F."/>
            <person name="Kent W.J."/>
            <person name="Lesk A."/>
            <person name="Nelson D.L."/>
            <person name="O'brien W.E."/>
            <person name="Pruefer K."/>
            <person name="Stenson P.D."/>
            <person name="Wallace J.C."/>
            <person name="Ke H."/>
            <person name="Liu X.-M."/>
            <person name="Wang P."/>
            <person name="Xiang A.P."/>
            <person name="Yang F."/>
            <person name="Barber G.P."/>
            <person name="Haussler D."/>
            <person name="Karolchik D."/>
            <person name="Kern A.D."/>
            <person name="Kuhn R.M."/>
            <person name="Smith K.E."/>
            <person name="Zwieg A.S."/>
        </authorList>
    </citation>
    <scope>NUCLEOTIDE SEQUENCE [LARGE SCALE GENOMIC DNA]</scope>
    <source>
        <strain evidence="5">17573</strain>
    </source>
</reference>
<protein>
    <submittedName>
        <fullName evidence="4">MAGE family member A9</fullName>
    </submittedName>
</protein>
<feature type="compositionally biased region" description="Low complexity" evidence="2">
    <location>
        <begin position="190"/>
        <end position="208"/>
    </location>
</feature>
<feature type="domain" description="MAGE" evidence="3">
    <location>
        <begin position="248"/>
        <end position="447"/>
    </location>
</feature>
<dbReference type="SMART" id="SM01373">
    <property type="entry name" value="MAGE"/>
    <property type="match status" value="1"/>
</dbReference>
<dbReference type="GeneTree" id="ENSGT00940000165994"/>
<dbReference type="Gene3D" id="1.10.10.1200">
    <property type="entry name" value="MAGE homology domain, winged helix WH1 motif"/>
    <property type="match status" value="1"/>
</dbReference>
<dbReference type="PROSITE" id="PS50838">
    <property type="entry name" value="MAGE"/>
    <property type="match status" value="1"/>
</dbReference>
<dbReference type="Gene3D" id="1.10.10.1210">
    <property type="entry name" value="MAGE homology domain, winged helix WH2 motif"/>
    <property type="match status" value="1"/>
</dbReference>
<dbReference type="AlphaFoldDB" id="A0A5F8A9U5"/>
<evidence type="ECO:0000259" key="3">
    <source>
        <dbReference type="PROSITE" id="PS50838"/>
    </source>
</evidence>
<dbReference type="GO" id="GO:0000122">
    <property type="term" value="P:negative regulation of transcription by RNA polymerase II"/>
    <property type="evidence" value="ECO:0000318"/>
    <property type="project" value="GO_Central"/>
</dbReference>
<dbReference type="FunFam" id="1.10.10.1210:FF:000001">
    <property type="entry name" value="melanoma-associated antigen D1"/>
    <property type="match status" value="1"/>
</dbReference>
<evidence type="ECO:0000313" key="4">
    <source>
        <dbReference type="Ensembl" id="ENSMMUP00000074713.1"/>
    </source>
</evidence>
<dbReference type="GO" id="GO:0005634">
    <property type="term" value="C:nucleus"/>
    <property type="evidence" value="ECO:0000318"/>
    <property type="project" value="GO_Central"/>
</dbReference>
<dbReference type="SMR" id="A0A5F8A9U5"/>
<evidence type="ECO:0000256" key="2">
    <source>
        <dbReference type="SAM" id="MobiDB-lite"/>
    </source>
</evidence>
<dbReference type="Pfam" id="PF01454">
    <property type="entry name" value="MAGE"/>
    <property type="match status" value="1"/>
</dbReference>
<feature type="compositionally biased region" description="Acidic residues" evidence="2">
    <location>
        <begin position="173"/>
        <end position="189"/>
    </location>
</feature>
<reference evidence="4" key="2">
    <citation type="submission" date="2019-01" db="EMBL/GenBank/DDBJ databases">
        <authorList>
            <person name="Graves T."/>
            <person name="Eichler E.E."/>
            <person name="Wilson R.K."/>
        </authorList>
    </citation>
    <scope>NUCLEOTIDE SEQUENCE [LARGE SCALE GENOMIC DNA]</scope>
    <source>
        <strain evidence="4">17573</strain>
    </source>
</reference>
<dbReference type="Proteomes" id="UP000006718">
    <property type="component" value="Chromosome X"/>
</dbReference>
<dbReference type="PaxDb" id="9544-ENSMMUP00000027311"/>
<sequence length="455" mass="50381">MTEGPYPHPHPYSARTRFSPYCRPREGPGLEAGCDVTDTRTGGQREGTRLLLRGGLIPVEGSGPRLCEEARFSEDRLTRRTGAPRGPRAALKKTCKSAFVRTSKVWFSAEVSHTLPLSPGLWVSITQLLPTLPTAALTRVIMSLEQRSPHCKPDEDPEAQREDLGLMGAQDPTGEEQEASSSSDEEEEVSAAGSSSPPQSPQGGSSSSTSVYYTLWSQFDEGSSSQEDEGPSTSVDLAHLEFMFQEALKLKVAELVRFLLHKYRVKKPVTKAEMLESVIKNYKHYFPVIFGKASEFMQLIFGTEVKEVDPAGPSYILVTALGLSCDSMLGNDHSMPKAALLIIILGVILTKDNCAPEEVIWEALSVMGVYVGMEHVFYGEPRKLLTQDWVQENYLEYRQVPGSDPAHYEFLWGSKAHAETNYEKVINYLVMVNAREPICYPSLYEEAFGGEQEGV</sequence>